<dbReference type="RefSeq" id="WP_271088517.1">
    <property type="nucleotide sequence ID" value="NZ_JAPJZH010000003.1"/>
</dbReference>
<dbReference type="Pfam" id="PF01408">
    <property type="entry name" value="GFO_IDH_MocA"/>
    <property type="match status" value="1"/>
</dbReference>
<sequence length="371" mass="40055">MTDEKPDTDTYALTAAETARVDAPQLKYRPPQPLNYRPRIALVGAGGISAAHLDAYRTAGLDIAVICSQTLANAVSRRDEFFPQAIATDNYDEVLKDSAIEVVDITTHPAERVALIEAALKAGKHVLSQKPFVLDLDTGERLVQLAGENGVFLAVNQNGRWAPHLSYMREAVKTGLIGDLISCHIAIHWDHGWIRGTAFEKIEDLVFYDFAIHWFDFLASIAGDRARSVFAMKARARGQEVAPPLLAQCLVQLDGGQASLVFDAATRFGPQDATYIAGTKGSLSSAGPDLGRQRVTLTTGAGRAEPELEGQWFNDGFRGAMGELLCAIEEGRAPLNAASGNLKSLELAFSAIESARTGRLVEVSTVRRLPG</sequence>
<dbReference type="InterPro" id="IPR000683">
    <property type="entry name" value="Gfo/Idh/MocA-like_OxRdtase_N"/>
</dbReference>
<dbReference type="InterPro" id="IPR036291">
    <property type="entry name" value="NAD(P)-bd_dom_sf"/>
</dbReference>
<name>A0ABT4VJS4_9HYPH</name>
<dbReference type="InterPro" id="IPR051317">
    <property type="entry name" value="Gfo/Idh/MocA_oxidoreduct"/>
</dbReference>
<comment type="caution">
    <text evidence="5">The sequence shown here is derived from an EMBL/GenBank/DDBJ whole genome shotgun (WGS) entry which is preliminary data.</text>
</comment>
<feature type="domain" description="Gfo/Idh/MocA-like oxidoreductase N-terminal" evidence="3">
    <location>
        <begin position="39"/>
        <end position="156"/>
    </location>
</feature>
<evidence type="ECO:0000256" key="2">
    <source>
        <dbReference type="ARBA" id="ARBA00023002"/>
    </source>
</evidence>
<dbReference type="Pfam" id="PF22725">
    <property type="entry name" value="GFO_IDH_MocA_C3"/>
    <property type="match status" value="1"/>
</dbReference>
<dbReference type="PANTHER" id="PTHR43708">
    <property type="entry name" value="CONSERVED EXPRESSED OXIDOREDUCTASE (EUROFUNG)"/>
    <property type="match status" value="1"/>
</dbReference>
<evidence type="ECO:0000259" key="4">
    <source>
        <dbReference type="Pfam" id="PF22725"/>
    </source>
</evidence>
<organism evidence="5 6">
    <name type="scientific">Hoeflea poritis</name>
    <dbReference type="NCBI Taxonomy" id="2993659"/>
    <lineage>
        <taxon>Bacteria</taxon>
        <taxon>Pseudomonadati</taxon>
        <taxon>Pseudomonadota</taxon>
        <taxon>Alphaproteobacteria</taxon>
        <taxon>Hyphomicrobiales</taxon>
        <taxon>Rhizobiaceae</taxon>
        <taxon>Hoeflea</taxon>
    </lineage>
</organism>
<keyword evidence="2" id="KW-0560">Oxidoreductase</keyword>
<accession>A0ABT4VJS4</accession>
<dbReference type="EMBL" id="JAPJZH010000003">
    <property type="protein sequence ID" value="MDA4844966.1"/>
    <property type="molecule type" value="Genomic_DNA"/>
</dbReference>
<comment type="similarity">
    <text evidence="1">Belongs to the Gfo/Idh/MocA family.</text>
</comment>
<dbReference type="Proteomes" id="UP001148313">
    <property type="component" value="Unassembled WGS sequence"/>
</dbReference>
<reference evidence="5" key="1">
    <citation type="submission" date="2022-11" db="EMBL/GenBank/DDBJ databases">
        <title>Hoeflea poritis sp. nov., isolated from scleractinian coral Porites lutea.</title>
        <authorList>
            <person name="Zhang G."/>
            <person name="Wei Q."/>
            <person name="Cai L."/>
        </authorList>
    </citation>
    <scope>NUCLEOTIDE SEQUENCE</scope>
    <source>
        <strain evidence="5">E7-10</strain>
    </source>
</reference>
<dbReference type="Gene3D" id="3.30.360.10">
    <property type="entry name" value="Dihydrodipicolinate Reductase, domain 2"/>
    <property type="match status" value="1"/>
</dbReference>
<feature type="domain" description="GFO/IDH/MocA-like oxidoreductase" evidence="4">
    <location>
        <begin position="167"/>
        <end position="283"/>
    </location>
</feature>
<protein>
    <submittedName>
        <fullName evidence="5">Gfo/Idh/MocA family oxidoreductase</fullName>
    </submittedName>
</protein>
<dbReference type="SUPFAM" id="SSF51735">
    <property type="entry name" value="NAD(P)-binding Rossmann-fold domains"/>
    <property type="match status" value="1"/>
</dbReference>
<dbReference type="InterPro" id="IPR055170">
    <property type="entry name" value="GFO_IDH_MocA-like_dom"/>
</dbReference>
<dbReference type="Gene3D" id="3.40.50.720">
    <property type="entry name" value="NAD(P)-binding Rossmann-like Domain"/>
    <property type="match status" value="1"/>
</dbReference>
<evidence type="ECO:0000313" key="6">
    <source>
        <dbReference type="Proteomes" id="UP001148313"/>
    </source>
</evidence>
<dbReference type="PANTHER" id="PTHR43708:SF5">
    <property type="entry name" value="CONSERVED EXPRESSED OXIDOREDUCTASE (EUROFUNG)-RELATED"/>
    <property type="match status" value="1"/>
</dbReference>
<gene>
    <name evidence="5" type="ORF">OOZ53_06370</name>
</gene>
<keyword evidence="6" id="KW-1185">Reference proteome</keyword>
<evidence type="ECO:0000313" key="5">
    <source>
        <dbReference type="EMBL" id="MDA4844966.1"/>
    </source>
</evidence>
<evidence type="ECO:0000256" key="1">
    <source>
        <dbReference type="ARBA" id="ARBA00010928"/>
    </source>
</evidence>
<dbReference type="SUPFAM" id="SSF55347">
    <property type="entry name" value="Glyceraldehyde-3-phosphate dehydrogenase-like, C-terminal domain"/>
    <property type="match status" value="1"/>
</dbReference>
<proteinExistence type="inferred from homology"/>
<evidence type="ECO:0000259" key="3">
    <source>
        <dbReference type="Pfam" id="PF01408"/>
    </source>
</evidence>